<organism evidence="6">
    <name type="scientific">Clostridioides difficile</name>
    <name type="common">Peptoclostridium difficile</name>
    <dbReference type="NCBI Taxonomy" id="1496"/>
    <lineage>
        <taxon>Bacteria</taxon>
        <taxon>Bacillati</taxon>
        <taxon>Bacillota</taxon>
        <taxon>Clostridia</taxon>
        <taxon>Peptostreptococcales</taxon>
        <taxon>Peptostreptococcaceae</taxon>
        <taxon>Clostridioides</taxon>
    </lineage>
</organism>
<feature type="transmembrane region" description="Helical" evidence="1">
    <location>
        <begin position="12"/>
        <end position="32"/>
    </location>
</feature>
<dbReference type="InterPro" id="IPR035919">
    <property type="entry name" value="EAL_sf"/>
</dbReference>
<evidence type="ECO:0000313" key="5">
    <source>
        <dbReference type="EMBL" id="CDS89070.1"/>
    </source>
</evidence>
<reference evidence="6" key="1">
    <citation type="submission" date="2014-07" db="EMBL/GenBank/DDBJ databases">
        <authorList>
            <person name="Monot Marc"/>
        </authorList>
    </citation>
    <scope>NUCLEOTIDE SEQUENCE</scope>
    <source>
        <strain evidence="6">7032989</strain>
        <strain evidence="5">7032994</strain>
    </source>
</reference>
<dbReference type="RefSeq" id="WP_021367147.1">
    <property type="nucleotide sequence ID" value="NZ_BBYB01000221.1"/>
</dbReference>
<evidence type="ECO:0000313" key="4">
    <source>
        <dbReference type="EMBL" id="CDS88406.1"/>
    </source>
</evidence>
<name>A0A069ARN9_CLODI</name>
<dbReference type="SUPFAM" id="SSF55073">
    <property type="entry name" value="Nucleotide cyclase"/>
    <property type="match status" value="1"/>
</dbReference>
<dbReference type="InterPro" id="IPR000160">
    <property type="entry name" value="GGDEF_dom"/>
</dbReference>
<dbReference type="Pfam" id="PF00990">
    <property type="entry name" value="GGDEF"/>
    <property type="match status" value="1"/>
</dbReference>
<feature type="transmembrane region" description="Helical" evidence="1">
    <location>
        <begin position="38"/>
        <end position="56"/>
    </location>
</feature>
<protein>
    <submittedName>
        <fullName evidence="5">Cyclic diguanylate phosphodiesterase domain protein</fullName>
    </submittedName>
    <submittedName>
        <fullName evidence="6">Putative signaling protein</fullName>
    </submittedName>
</protein>
<dbReference type="CDD" id="cd01948">
    <property type="entry name" value="EAL"/>
    <property type="match status" value="1"/>
</dbReference>
<dbReference type="InterPro" id="IPR050706">
    <property type="entry name" value="Cyclic-di-GMP_PDE-like"/>
</dbReference>
<dbReference type="PANTHER" id="PTHR33121:SF71">
    <property type="entry name" value="OXYGEN SENSOR PROTEIN DOSP"/>
    <property type="match status" value="1"/>
</dbReference>
<dbReference type="PROSITE" id="PS50883">
    <property type="entry name" value="EAL"/>
    <property type="match status" value="1"/>
</dbReference>
<dbReference type="SMART" id="SM00052">
    <property type="entry name" value="EAL"/>
    <property type="match status" value="1"/>
</dbReference>
<keyword evidence="1" id="KW-0812">Transmembrane</keyword>
<feature type="domain" description="EAL" evidence="2">
    <location>
        <begin position="243"/>
        <end position="497"/>
    </location>
</feature>
<dbReference type="InterPro" id="IPR029787">
    <property type="entry name" value="Nucleotide_cyclase"/>
</dbReference>
<dbReference type="EMBL" id="LK932849">
    <property type="protein sequence ID" value="CDS95746.1"/>
    <property type="molecule type" value="Genomic_DNA"/>
</dbReference>
<evidence type="ECO:0000313" key="6">
    <source>
        <dbReference type="EMBL" id="CDS95746.1"/>
    </source>
</evidence>
<proteinExistence type="predicted"/>
<accession>A0A069ARN9</accession>
<keyword evidence="1" id="KW-0472">Membrane</keyword>
<dbReference type="EMBL" id="LK932523">
    <property type="protein sequence ID" value="CDS88406.1"/>
    <property type="molecule type" value="Genomic_DNA"/>
</dbReference>
<evidence type="ECO:0000259" key="2">
    <source>
        <dbReference type="PROSITE" id="PS50883"/>
    </source>
</evidence>
<dbReference type="EMBL" id="LK932410">
    <property type="protein sequence ID" value="CDS89070.1"/>
    <property type="molecule type" value="Genomic_DNA"/>
</dbReference>
<dbReference type="InterPro" id="IPR043128">
    <property type="entry name" value="Rev_trsase/Diguanyl_cyclase"/>
</dbReference>
<dbReference type="SUPFAM" id="SSF141868">
    <property type="entry name" value="EAL domain-like"/>
    <property type="match status" value="1"/>
</dbReference>
<dbReference type="Gene3D" id="3.20.20.450">
    <property type="entry name" value="EAL domain"/>
    <property type="match status" value="1"/>
</dbReference>
<dbReference type="Gene3D" id="3.30.70.270">
    <property type="match status" value="1"/>
</dbReference>
<evidence type="ECO:0000259" key="3">
    <source>
        <dbReference type="PROSITE" id="PS50887"/>
    </source>
</evidence>
<dbReference type="PROSITE" id="PS50887">
    <property type="entry name" value="GGDEF"/>
    <property type="match status" value="1"/>
</dbReference>
<dbReference type="NCBIfam" id="TIGR00254">
    <property type="entry name" value="GGDEF"/>
    <property type="match status" value="1"/>
</dbReference>
<dbReference type="Pfam" id="PF00563">
    <property type="entry name" value="EAL"/>
    <property type="match status" value="1"/>
</dbReference>
<keyword evidence="1" id="KW-1133">Transmembrane helix</keyword>
<dbReference type="InterPro" id="IPR001633">
    <property type="entry name" value="EAL_dom"/>
</dbReference>
<dbReference type="AlphaFoldDB" id="A0A069ARN9"/>
<sequence length="515" mass="59299">MNKNSMTRIYSLNKIIFIIIGILGIVLLTRHIEVDIKVLILILLTLFSINVFTSYLKIKLYEDKINLGLINNSDKFINITKDENFLKHVQNYIISNEKENCVMACFDLCRLKLINDIYGYELGDEVLNNILSNLKNYFGKEAIYGKLKSDVFVLIIKLENREQKIPYLVNLIKNKIVILSQIDSFKMDINIEASIGIYKFNNNEIDIKKAIDNADMARLKSKGLKHIEYVEFDNAMEEEIQSIMKIERDLFLAIKNKEFVIHYQPKVDSSTGNIIGSEALIRWLHPSLGMVGPNKFIPIAEKNGLINNIGRWLIQEVFITINKWISEGINVLPVSINLSRVELYKNDLVDFFKLMFNTYNIPKELIELEITETTALRDVKFISERLYEIKSLGMNISLDDFGVGNSNFINLKGIPLDIIKIDRSLILDIVTNTKTKFMVKAIVNLSHDLNVTVICEGVEDMHQVKVLSELGCNFIQGYVFFKPLDEMNYKKLLTDGSYINLKDTLLDKCMTVEEE</sequence>
<evidence type="ECO:0000256" key="1">
    <source>
        <dbReference type="SAM" id="Phobius"/>
    </source>
</evidence>
<dbReference type="GO" id="GO:0071111">
    <property type="term" value="F:cyclic-guanylate-specific phosphodiesterase activity"/>
    <property type="evidence" value="ECO:0007669"/>
    <property type="project" value="InterPro"/>
</dbReference>
<feature type="domain" description="GGDEF" evidence="3">
    <location>
        <begin position="99"/>
        <end position="234"/>
    </location>
</feature>
<dbReference type="PANTHER" id="PTHR33121">
    <property type="entry name" value="CYCLIC DI-GMP PHOSPHODIESTERASE PDEF"/>
    <property type="match status" value="1"/>
</dbReference>
<gene>
    <name evidence="6" type="ORF">BN1095_20230</name>
    <name evidence="4" type="ORF">BN1096_690043</name>
    <name evidence="5" type="ORF">BN1097_700041</name>
</gene>